<evidence type="ECO:0008006" key="3">
    <source>
        <dbReference type="Google" id="ProtNLM"/>
    </source>
</evidence>
<protein>
    <recommendedName>
        <fullName evidence="3">Surface antigen BspA-like</fullName>
    </recommendedName>
</protein>
<accession>A2F884</accession>
<dbReference type="SUPFAM" id="SSF52058">
    <property type="entry name" value="L domain-like"/>
    <property type="match status" value="1"/>
</dbReference>
<dbReference type="InParanoid" id="A2F884"/>
<dbReference type="EMBL" id="DS113658">
    <property type="protein sequence ID" value="EAX98904.1"/>
    <property type="molecule type" value="Genomic_DNA"/>
</dbReference>
<dbReference type="SMR" id="A2F884"/>
<sequence length="111" mass="12402">MILFFYIFYKDIESNCYSSDGKTLIQVTDPSPHLRISASCEVINDSCFSFLNSLATFTFADTPNLTTIAKLSFSECVNLTIINLTMCSKLKIIEACAFYGCEKVSQILLPD</sequence>
<dbReference type="InterPro" id="IPR026906">
    <property type="entry name" value="LRR_5"/>
</dbReference>
<keyword evidence="2" id="KW-1185">Reference proteome</keyword>
<organism evidence="1 2">
    <name type="scientific">Trichomonas vaginalis (strain ATCC PRA-98 / G3)</name>
    <dbReference type="NCBI Taxonomy" id="412133"/>
    <lineage>
        <taxon>Eukaryota</taxon>
        <taxon>Metamonada</taxon>
        <taxon>Parabasalia</taxon>
        <taxon>Trichomonadida</taxon>
        <taxon>Trichomonadidae</taxon>
        <taxon>Trichomonas</taxon>
    </lineage>
</organism>
<dbReference type="AlphaFoldDB" id="A2F884"/>
<name>A2F884_TRIV3</name>
<dbReference type="KEGG" id="tva:4756706"/>
<reference evidence="1" key="2">
    <citation type="journal article" date="2007" name="Science">
        <title>Draft genome sequence of the sexually transmitted pathogen Trichomonas vaginalis.</title>
        <authorList>
            <person name="Carlton J.M."/>
            <person name="Hirt R.P."/>
            <person name="Silva J.C."/>
            <person name="Delcher A.L."/>
            <person name="Schatz M."/>
            <person name="Zhao Q."/>
            <person name="Wortman J.R."/>
            <person name="Bidwell S.L."/>
            <person name="Alsmark U.C.M."/>
            <person name="Besteiro S."/>
            <person name="Sicheritz-Ponten T."/>
            <person name="Noel C.J."/>
            <person name="Dacks J.B."/>
            <person name="Foster P.G."/>
            <person name="Simillion C."/>
            <person name="Van de Peer Y."/>
            <person name="Miranda-Saavedra D."/>
            <person name="Barton G.J."/>
            <person name="Westrop G.D."/>
            <person name="Mueller S."/>
            <person name="Dessi D."/>
            <person name="Fiori P.L."/>
            <person name="Ren Q."/>
            <person name="Paulsen I."/>
            <person name="Zhang H."/>
            <person name="Bastida-Corcuera F.D."/>
            <person name="Simoes-Barbosa A."/>
            <person name="Brown M.T."/>
            <person name="Hayes R.D."/>
            <person name="Mukherjee M."/>
            <person name="Okumura C.Y."/>
            <person name="Schneider R."/>
            <person name="Smith A.J."/>
            <person name="Vanacova S."/>
            <person name="Villalvazo M."/>
            <person name="Haas B.J."/>
            <person name="Pertea M."/>
            <person name="Feldblyum T.V."/>
            <person name="Utterback T.R."/>
            <person name="Shu C.L."/>
            <person name="Osoegawa K."/>
            <person name="de Jong P.J."/>
            <person name="Hrdy I."/>
            <person name="Horvathova L."/>
            <person name="Zubacova Z."/>
            <person name="Dolezal P."/>
            <person name="Malik S.B."/>
            <person name="Logsdon J.M. Jr."/>
            <person name="Henze K."/>
            <person name="Gupta A."/>
            <person name="Wang C.C."/>
            <person name="Dunne R.L."/>
            <person name="Upcroft J.A."/>
            <person name="Upcroft P."/>
            <person name="White O."/>
            <person name="Salzberg S.L."/>
            <person name="Tang P."/>
            <person name="Chiu C.-H."/>
            <person name="Lee Y.-S."/>
            <person name="Embley T.M."/>
            <person name="Coombs G.H."/>
            <person name="Mottram J.C."/>
            <person name="Tachezy J."/>
            <person name="Fraser-Liggett C.M."/>
            <person name="Johnson P.J."/>
        </authorList>
    </citation>
    <scope>NUCLEOTIDE SEQUENCE [LARGE SCALE GENOMIC DNA]</scope>
    <source>
        <strain evidence="1">G3</strain>
    </source>
</reference>
<gene>
    <name evidence="1" type="ORF">TVAG_210990</name>
</gene>
<evidence type="ECO:0000313" key="1">
    <source>
        <dbReference type="EMBL" id="EAX98904.1"/>
    </source>
</evidence>
<dbReference type="RefSeq" id="XP_001311834.1">
    <property type="nucleotide sequence ID" value="XM_001311833.1"/>
</dbReference>
<proteinExistence type="predicted"/>
<dbReference type="VEuPathDB" id="TrichDB:TVAGG3_0736860"/>
<reference evidence="1" key="1">
    <citation type="submission" date="2006-10" db="EMBL/GenBank/DDBJ databases">
        <authorList>
            <person name="Amadeo P."/>
            <person name="Zhao Q."/>
            <person name="Wortman J."/>
            <person name="Fraser-Liggett C."/>
            <person name="Carlton J."/>
        </authorList>
    </citation>
    <scope>NUCLEOTIDE SEQUENCE</scope>
    <source>
        <strain evidence="1">G3</strain>
    </source>
</reference>
<evidence type="ECO:0000313" key="2">
    <source>
        <dbReference type="Proteomes" id="UP000001542"/>
    </source>
</evidence>
<dbReference type="VEuPathDB" id="TrichDB:TVAG_210990"/>
<dbReference type="Proteomes" id="UP000001542">
    <property type="component" value="Unassembled WGS sequence"/>
</dbReference>
<dbReference type="Pfam" id="PF13306">
    <property type="entry name" value="LRR_5"/>
    <property type="match status" value="1"/>
</dbReference>
<dbReference type="InterPro" id="IPR032675">
    <property type="entry name" value="LRR_dom_sf"/>
</dbReference>
<dbReference type="Gene3D" id="3.80.10.10">
    <property type="entry name" value="Ribonuclease Inhibitor"/>
    <property type="match status" value="1"/>
</dbReference>